<dbReference type="GO" id="GO:0005886">
    <property type="term" value="C:plasma membrane"/>
    <property type="evidence" value="ECO:0007669"/>
    <property type="project" value="TreeGrafter"/>
</dbReference>
<dbReference type="EMBL" id="CP120631">
    <property type="protein sequence ID" value="WEW61852.1"/>
    <property type="molecule type" value="Genomic_DNA"/>
</dbReference>
<dbReference type="PANTHER" id="PTHR10926:SF0">
    <property type="entry name" value="CDC50, ISOFORM A"/>
    <property type="match status" value="1"/>
</dbReference>
<reference evidence="9" key="1">
    <citation type="submission" date="2023-03" db="EMBL/GenBank/DDBJ databases">
        <title>Emydomyces testavorans Genome Sequence.</title>
        <authorList>
            <person name="Hoyer L."/>
        </authorList>
    </citation>
    <scope>NUCLEOTIDE SEQUENCE</scope>
    <source>
        <strain evidence="9">16-2883</strain>
    </source>
</reference>
<evidence type="ECO:0000313" key="10">
    <source>
        <dbReference type="Proteomes" id="UP001219355"/>
    </source>
</evidence>
<feature type="compositionally biased region" description="Basic and acidic residues" evidence="7">
    <location>
        <begin position="14"/>
        <end position="24"/>
    </location>
</feature>
<evidence type="ECO:0000256" key="1">
    <source>
        <dbReference type="ARBA" id="ARBA00004141"/>
    </source>
</evidence>
<dbReference type="GO" id="GO:0045332">
    <property type="term" value="P:phospholipid translocation"/>
    <property type="evidence" value="ECO:0007669"/>
    <property type="project" value="UniProtKB-UniRule"/>
</dbReference>
<keyword evidence="5 6" id="KW-0472">Membrane</keyword>
<evidence type="ECO:0000313" key="9">
    <source>
        <dbReference type="EMBL" id="WEW61852.1"/>
    </source>
</evidence>
<dbReference type="PIRSF" id="PIRSF015840">
    <property type="entry name" value="DUF284_TM_euk"/>
    <property type="match status" value="1"/>
</dbReference>
<feature type="transmembrane region" description="Helical" evidence="8">
    <location>
        <begin position="33"/>
        <end position="53"/>
    </location>
</feature>
<gene>
    <name evidence="9" type="primary">LEM3</name>
    <name evidence="9" type="ORF">PRK78_007349</name>
</gene>
<accession>A0AAF0DQ48</accession>
<keyword evidence="3 8" id="KW-0812">Transmembrane</keyword>
<comment type="similarity">
    <text evidence="2 6">Belongs to the CDC50/LEM3 family.</text>
</comment>
<dbReference type="AlphaFoldDB" id="A0AAF0DQ48"/>
<proteinExistence type="inferred from homology"/>
<evidence type="ECO:0000256" key="6">
    <source>
        <dbReference type="PIRNR" id="PIRNR015840"/>
    </source>
</evidence>
<comment type="subcellular location">
    <subcellularLocation>
        <location evidence="1">Membrane</location>
        <topology evidence="1">Multi-pass membrane protein</topology>
    </subcellularLocation>
</comment>
<sequence length="380" mass="42779">MSQTVTRADSVEEQDPHNSREQKKPKNRRPARIIFAPIGGLLVWASSQVWLAFCKKNAKSQRYLCNCLRWMGGQVQEIVIDYSKCATEAPVGEGKATEIPDGNVQASFSKGPASQLQWYRTENQKAQLHSGVWKNDTTICSLIFNLPNDIGPPVYFYYRLSKFYQNHRRYVKSLDLDQLKGKALSNGTIKSSSCDPLRLSPEGKAYYPCGLIANSLFNDTFSSPLKIGTGQGEIFRMSNQGISWASDRELYRPTEYKPDQIAPPPNWKEMYPDGYTEETPPPNLQEWEEFQVWMRTAGLPTFSKMARRADNETMAAGTYRIDIMDYFPVLKYDGKKAIVLTTTTVLGGKNPFLGIAYVVVGGLCVVLGALFTIAHLIKPR</sequence>
<keyword evidence="4 8" id="KW-1133">Transmembrane helix</keyword>
<dbReference type="InterPro" id="IPR005045">
    <property type="entry name" value="CDC50/LEM3_fam"/>
</dbReference>
<organism evidence="9 10">
    <name type="scientific">Emydomyces testavorans</name>
    <dbReference type="NCBI Taxonomy" id="2070801"/>
    <lineage>
        <taxon>Eukaryota</taxon>
        <taxon>Fungi</taxon>
        <taxon>Dikarya</taxon>
        <taxon>Ascomycota</taxon>
        <taxon>Pezizomycotina</taxon>
        <taxon>Eurotiomycetes</taxon>
        <taxon>Eurotiomycetidae</taxon>
        <taxon>Onygenales</taxon>
        <taxon>Nannizziopsiaceae</taxon>
        <taxon>Emydomyces</taxon>
    </lineage>
</organism>
<dbReference type="GO" id="GO:0005783">
    <property type="term" value="C:endoplasmic reticulum"/>
    <property type="evidence" value="ECO:0007669"/>
    <property type="project" value="TreeGrafter"/>
</dbReference>
<feature type="region of interest" description="Disordered" evidence="7">
    <location>
        <begin position="1"/>
        <end position="29"/>
    </location>
</feature>
<feature type="transmembrane region" description="Helical" evidence="8">
    <location>
        <begin position="352"/>
        <end position="377"/>
    </location>
</feature>
<keyword evidence="10" id="KW-1185">Reference proteome</keyword>
<dbReference type="Pfam" id="PF03381">
    <property type="entry name" value="CDC50"/>
    <property type="match status" value="1"/>
</dbReference>
<evidence type="ECO:0000256" key="2">
    <source>
        <dbReference type="ARBA" id="ARBA00009457"/>
    </source>
</evidence>
<evidence type="ECO:0000256" key="5">
    <source>
        <dbReference type="ARBA" id="ARBA00023136"/>
    </source>
</evidence>
<name>A0AAF0DQ48_9EURO</name>
<dbReference type="PANTHER" id="PTHR10926">
    <property type="entry name" value="CELL CYCLE CONTROL PROTEIN 50"/>
    <property type="match status" value="1"/>
</dbReference>
<protein>
    <submittedName>
        <fullName evidence="9">Alkylphosphocholine resistance protein lem3</fullName>
    </submittedName>
</protein>
<evidence type="ECO:0000256" key="4">
    <source>
        <dbReference type="ARBA" id="ARBA00022989"/>
    </source>
</evidence>
<dbReference type="GO" id="GO:0005794">
    <property type="term" value="C:Golgi apparatus"/>
    <property type="evidence" value="ECO:0007669"/>
    <property type="project" value="TreeGrafter"/>
</dbReference>
<evidence type="ECO:0000256" key="8">
    <source>
        <dbReference type="SAM" id="Phobius"/>
    </source>
</evidence>
<evidence type="ECO:0000256" key="7">
    <source>
        <dbReference type="SAM" id="MobiDB-lite"/>
    </source>
</evidence>
<dbReference type="Proteomes" id="UP001219355">
    <property type="component" value="Chromosome 5"/>
</dbReference>
<evidence type="ECO:0000256" key="3">
    <source>
        <dbReference type="ARBA" id="ARBA00022692"/>
    </source>
</evidence>